<keyword evidence="1" id="KW-0488">Methylation</keyword>
<dbReference type="Gene3D" id="3.30.70.100">
    <property type="match status" value="1"/>
</dbReference>
<evidence type="ECO:0000256" key="2">
    <source>
        <dbReference type="ARBA" id="ARBA00022723"/>
    </source>
</evidence>
<evidence type="ECO:0000259" key="6">
    <source>
        <dbReference type="PROSITE" id="PS50846"/>
    </source>
</evidence>
<dbReference type="Proteomes" id="UP001327560">
    <property type="component" value="Chromosome 6"/>
</dbReference>
<evidence type="ECO:0000256" key="3">
    <source>
        <dbReference type="ARBA" id="ARBA00023289"/>
    </source>
</evidence>
<feature type="domain" description="HMA" evidence="6">
    <location>
        <begin position="12"/>
        <end position="75"/>
    </location>
</feature>
<dbReference type="PANTHER" id="PTHR45868:SF19">
    <property type="entry name" value="HEAVY METAL-ASSOCIATED ISOPRENYLATED PLANT PROTEIN 37"/>
    <property type="match status" value="1"/>
</dbReference>
<feature type="compositionally biased region" description="Low complexity" evidence="5">
    <location>
        <begin position="78"/>
        <end position="96"/>
    </location>
</feature>
<evidence type="ECO:0000313" key="7">
    <source>
        <dbReference type="EMBL" id="WOL11707.1"/>
    </source>
</evidence>
<evidence type="ECO:0000256" key="5">
    <source>
        <dbReference type="SAM" id="MobiDB-lite"/>
    </source>
</evidence>
<accession>A0AAQ3KQ12</accession>
<name>A0AAQ3KQ12_9LILI</name>
<feature type="region of interest" description="Disordered" evidence="5">
    <location>
        <begin position="185"/>
        <end position="210"/>
    </location>
</feature>
<comment type="similarity">
    <text evidence="4">Belongs to the HIPP family.</text>
</comment>
<keyword evidence="3" id="KW-0449">Lipoprotein</keyword>
<evidence type="ECO:0000313" key="8">
    <source>
        <dbReference type="Proteomes" id="UP001327560"/>
    </source>
</evidence>
<organism evidence="7 8">
    <name type="scientific">Canna indica</name>
    <name type="common">Indian-shot</name>
    <dbReference type="NCBI Taxonomy" id="4628"/>
    <lineage>
        <taxon>Eukaryota</taxon>
        <taxon>Viridiplantae</taxon>
        <taxon>Streptophyta</taxon>
        <taxon>Embryophyta</taxon>
        <taxon>Tracheophyta</taxon>
        <taxon>Spermatophyta</taxon>
        <taxon>Magnoliopsida</taxon>
        <taxon>Liliopsida</taxon>
        <taxon>Zingiberales</taxon>
        <taxon>Cannaceae</taxon>
        <taxon>Canna</taxon>
    </lineage>
</organism>
<dbReference type="AlphaFoldDB" id="A0AAQ3KQ12"/>
<sequence length="404" mass="44324">MSKAEEFKLLKIQTVVLKVHIHCDGCRQEVKKLLQKIEGVYTVSIDAEHQKVTVSGNVDSKTLIKKLAKAGKHAEIWSQKPSNNQISKSNQQQQQQHQHHQGKDDKSKNKDKHSKDNKGSNQAFIQGLKAFKNQHKTIEPFSSEDEAFDDDNEEEDYEDDELGMLADKLKQLNLLNQQPNKATAAAAAAANSKNIGNNGGAKDSRGNNPNQAAVGMKALNGLQPKGFPMAPNNKINNGAPLVGSGNNLSAMEGKMGNGLMGLPSLQGLHGGNGLGLHQAQHHHQQLGSNQAQHQHHHQQLGSTNFPTGYPTNANGGFGVNNNPSSLMMNMRGINSNNNNGMLINESRNIQPQVVYNRSPQIPPYTGYCYPYPYYRSPYVSYYPETGGYSDHLFSDENTSGCMVM</sequence>
<dbReference type="GO" id="GO:0046872">
    <property type="term" value="F:metal ion binding"/>
    <property type="evidence" value="ECO:0007669"/>
    <property type="project" value="UniProtKB-KW"/>
</dbReference>
<dbReference type="InterPro" id="IPR036163">
    <property type="entry name" value="HMA_dom_sf"/>
</dbReference>
<feature type="region of interest" description="Disordered" evidence="5">
    <location>
        <begin position="139"/>
        <end position="158"/>
    </location>
</feature>
<dbReference type="SUPFAM" id="SSF55008">
    <property type="entry name" value="HMA, heavy metal-associated domain"/>
    <property type="match status" value="1"/>
</dbReference>
<dbReference type="PANTHER" id="PTHR45868">
    <property type="entry name" value="HEAVY METAL-ASSOCIATED ISOPRENYLATED PLANT PROTEIN 33-RELATED"/>
    <property type="match status" value="1"/>
</dbReference>
<evidence type="ECO:0000256" key="1">
    <source>
        <dbReference type="ARBA" id="ARBA00022481"/>
    </source>
</evidence>
<feature type="compositionally biased region" description="Basic and acidic residues" evidence="5">
    <location>
        <begin position="101"/>
        <end position="118"/>
    </location>
</feature>
<dbReference type="FunFam" id="3.30.70.100:FF:000008">
    <property type="entry name" value="Copper transport protein ATOX1"/>
    <property type="match status" value="1"/>
</dbReference>
<dbReference type="CDD" id="cd00371">
    <property type="entry name" value="HMA"/>
    <property type="match status" value="1"/>
</dbReference>
<keyword evidence="3" id="KW-0636">Prenylation</keyword>
<dbReference type="Pfam" id="PF00403">
    <property type="entry name" value="HMA"/>
    <property type="match status" value="1"/>
</dbReference>
<feature type="region of interest" description="Disordered" evidence="5">
    <location>
        <begin position="282"/>
        <end position="302"/>
    </location>
</feature>
<feature type="compositionally biased region" description="Low complexity" evidence="5">
    <location>
        <begin position="185"/>
        <end position="196"/>
    </location>
</feature>
<feature type="region of interest" description="Disordered" evidence="5">
    <location>
        <begin position="74"/>
        <end position="120"/>
    </location>
</feature>
<reference evidence="7 8" key="1">
    <citation type="submission" date="2023-10" db="EMBL/GenBank/DDBJ databases">
        <title>Chromosome-scale genome assembly provides insights into flower coloration mechanisms of Canna indica.</title>
        <authorList>
            <person name="Li C."/>
        </authorList>
    </citation>
    <scope>NUCLEOTIDE SEQUENCE [LARGE SCALE GENOMIC DNA]</scope>
    <source>
        <tissue evidence="7">Flower</tissue>
    </source>
</reference>
<proteinExistence type="inferred from homology"/>
<dbReference type="PROSITE" id="PS50846">
    <property type="entry name" value="HMA_2"/>
    <property type="match status" value="1"/>
</dbReference>
<evidence type="ECO:0000256" key="4">
    <source>
        <dbReference type="ARBA" id="ARBA00024045"/>
    </source>
</evidence>
<keyword evidence="8" id="KW-1185">Reference proteome</keyword>
<feature type="compositionally biased region" description="Acidic residues" evidence="5">
    <location>
        <begin position="142"/>
        <end position="158"/>
    </location>
</feature>
<dbReference type="EMBL" id="CP136895">
    <property type="protein sequence ID" value="WOL11707.1"/>
    <property type="molecule type" value="Genomic_DNA"/>
</dbReference>
<protein>
    <recommendedName>
        <fullName evidence="6">HMA domain-containing protein</fullName>
    </recommendedName>
</protein>
<gene>
    <name evidence="7" type="ORF">Cni_G20471</name>
</gene>
<dbReference type="InterPro" id="IPR006121">
    <property type="entry name" value="HMA_dom"/>
</dbReference>
<keyword evidence="2" id="KW-0479">Metal-binding</keyword>